<dbReference type="InterPro" id="IPR022496">
    <property type="entry name" value="T6A_TsaB"/>
</dbReference>
<keyword evidence="3" id="KW-1185">Reference proteome</keyword>
<dbReference type="Proteomes" id="UP000587760">
    <property type="component" value="Unassembled WGS sequence"/>
</dbReference>
<dbReference type="InterPro" id="IPR043129">
    <property type="entry name" value="ATPase_NBD"/>
</dbReference>
<evidence type="ECO:0000313" key="3">
    <source>
        <dbReference type="Proteomes" id="UP000587760"/>
    </source>
</evidence>
<evidence type="ECO:0000259" key="1">
    <source>
        <dbReference type="Pfam" id="PF00814"/>
    </source>
</evidence>
<proteinExistence type="predicted"/>
<dbReference type="Pfam" id="PF00814">
    <property type="entry name" value="TsaD"/>
    <property type="match status" value="1"/>
</dbReference>
<dbReference type="Gene3D" id="3.30.420.40">
    <property type="match status" value="2"/>
</dbReference>
<dbReference type="GO" id="GO:0005829">
    <property type="term" value="C:cytosol"/>
    <property type="evidence" value="ECO:0007669"/>
    <property type="project" value="TreeGrafter"/>
</dbReference>
<dbReference type="InterPro" id="IPR000905">
    <property type="entry name" value="Gcp-like_dom"/>
</dbReference>
<reference evidence="2 3" key="1">
    <citation type="submission" date="2020-08" db="EMBL/GenBank/DDBJ databases">
        <title>Genomic Encyclopedia of Type Strains, Phase IV (KMG-IV): sequencing the most valuable type-strain genomes for metagenomic binning, comparative biology and taxonomic classification.</title>
        <authorList>
            <person name="Goeker M."/>
        </authorList>
    </citation>
    <scope>NUCLEOTIDE SEQUENCE [LARGE SCALE GENOMIC DNA]</scope>
    <source>
        <strain evidence="2 3">DSM 2461</strain>
    </source>
</reference>
<feature type="domain" description="Gcp-like" evidence="1">
    <location>
        <begin position="33"/>
        <end position="132"/>
    </location>
</feature>
<dbReference type="RefSeq" id="WP_184742763.1">
    <property type="nucleotide sequence ID" value="NZ_JACHGJ010000001.1"/>
</dbReference>
<organism evidence="2 3">
    <name type="scientific">Spirochaeta isovalerica</name>
    <dbReference type="NCBI Taxonomy" id="150"/>
    <lineage>
        <taxon>Bacteria</taxon>
        <taxon>Pseudomonadati</taxon>
        <taxon>Spirochaetota</taxon>
        <taxon>Spirochaetia</taxon>
        <taxon>Spirochaetales</taxon>
        <taxon>Spirochaetaceae</taxon>
        <taxon>Spirochaeta</taxon>
    </lineage>
</organism>
<accession>A0A841R5N6</accession>
<dbReference type="AlphaFoldDB" id="A0A841R5N6"/>
<dbReference type="CDD" id="cd24032">
    <property type="entry name" value="ASKHA_NBD_TsaB"/>
    <property type="match status" value="1"/>
</dbReference>
<dbReference type="EMBL" id="JACHGJ010000001">
    <property type="protein sequence ID" value="MBB6478691.1"/>
    <property type="molecule type" value="Genomic_DNA"/>
</dbReference>
<dbReference type="PANTHER" id="PTHR11735">
    <property type="entry name" value="TRNA N6-ADENOSINE THREONYLCARBAMOYLTRANSFERASE"/>
    <property type="match status" value="1"/>
</dbReference>
<protein>
    <submittedName>
        <fullName evidence="2">tRNA threonylcarbamoyladenosine biosynthesis protein TsaB</fullName>
    </submittedName>
</protein>
<sequence length="221" mass="24443">MTILGIDCSASVLSVSLKVEKRLFETAVHDGFKHSENLMVQIEHLFKLSNLESRDLDLIAVAAGPGSFTGLRIAMSTAKGLALGAQCDLVSLSTLDVYASIREDFDGLVVPVIDAKKKRFYSAVYKKGNKLTSELDIEAETLLKTLDLSENILFTGPDALFFEKYKEKDNRINIDRYFSSVTATPLIKLGYEKWKEHGADPHGSGPVYIRKSEAEISMFGD</sequence>
<comment type="caution">
    <text evidence="2">The sequence shown here is derived from an EMBL/GenBank/DDBJ whole genome shotgun (WGS) entry which is preliminary data.</text>
</comment>
<dbReference type="SUPFAM" id="SSF53067">
    <property type="entry name" value="Actin-like ATPase domain"/>
    <property type="match status" value="2"/>
</dbReference>
<name>A0A841R5N6_9SPIO</name>
<dbReference type="GO" id="GO:0002949">
    <property type="term" value="P:tRNA threonylcarbamoyladenosine modification"/>
    <property type="evidence" value="ECO:0007669"/>
    <property type="project" value="InterPro"/>
</dbReference>
<dbReference type="NCBIfam" id="TIGR03725">
    <property type="entry name" value="T6A_YeaZ"/>
    <property type="match status" value="1"/>
</dbReference>
<dbReference type="PANTHER" id="PTHR11735:SF11">
    <property type="entry name" value="TRNA THREONYLCARBAMOYLADENOSINE BIOSYNTHESIS PROTEIN TSAB"/>
    <property type="match status" value="1"/>
</dbReference>
<gene>
    <name evidence="2" type="ORF">HNR50_000324</name>
</gene>
<evidence type="ECO:0000313" key="2">
    <source>
        <dbReference type="EMBL" id="MBB6478691.1"/>
    </source>
</evidence>